<feature type="transmembrane region" description="Helical" evidence="1">
    <location>
        <begin position="38"/>
        <end position="61"/>
    </location>
</feature>
<keyword evidence="1" id="KW-0812">Transmembrane</keyword>
<dbReference type="Proteomes" id="UP000186385">
    <property type="component" value="Unassembled WGS sequence"/>
</dbReference>
<dbReference type="RefSeq" id="WP_045851975.1">
    <property type="nucleotide sequence ID" value="NZ_FTLX01000005.1"/>
</dbReference>
<reference evidence="5 6" key="1">
    <citation type="submission" date="2017-01" db="EMBL/GenBank/DDBJ databases">
        <authorList>
            <person name="Mah S.A."/>
            <person name="Swanson W.J."/>
            <person name="Moy G.W."/>
            <person name="Vacquier V.D."/>
        </authorList>
    </citation>
    <scope>NUCLEOTIDE SEQUENCE [LARGE SCALE GENOMIC DNA]</scope>
    <source>
        <strain evidence="5 6">NIO-1016</strain>
    </source>
</reference>
<dbReference type="NCBIfam" id="TIGR03943">
    <property type="entry name" value="TIGR03943 family putative permease subunit"/>
    <property type="match status" value="1"/>
</dbReference>
<dbReference type="InterPro" id="IPR048447">
    <property type="entry name" value="DUF1980_C"/>
</dbReference>
<evidence type="ECO:0000313" key="4">
    <source>
        <dbReference type="EMBL" id="OXS77508.1"/>
    </source>
</evidence>
<keyword evidence="1" id="KW-1133">Transmembrane helix</keyword>
<proteinExistence type="predicted"/>
<accession>A0A1N6Y443</accession>
<reference evidence="4" key="3">
    <citation type="submission" date="2017-03" db="EMBL/GenBank/DDBJ databases">
        <authorList>
            <person name="Dastager S.G."/>
            <person name="Neurgaonkar P.S."/>
            <person name="Dharne M.S."/>
        </authorList>
    </citation>
    <scope>NUCLEOTIDE SEQUENCE</scope>
    <source>
        <strain evidence="4">DSM 25145</strain>
    </source>
</reference>
<dbReference type="STRING" id="1017273.SAMN05443094_105144"/>
<reference evidence="7" key="2">
    <citation type="submission" date="2017-03" db="EMBL/GenBank/DDBJ databases">
        <title>Bacillus sp. V-88(T) DSM27956, whole genome shotgun sequencing project.</title>
        <authorList>
            <person name="Dastager S.G."/>
            <person name="Neurgaonkar P.S."/>
            <person name="Dharne M.S."/>
        </authorList>
    </citation>
    <scope>NUCLEOTIDE SEQUENCE [LARGE SCALE GENOMIC DNA]</scope>
    <source>
        <strain evidence="7">DSM 25145</strain>
    </source>
</reference>
<sequence>MTFQSSHALKAVMLATFAYFLVTLHANGDIVKFVNPKYNLLSQSAACLFFFLCAIQVFRIIGKSTHVCHHGCNHRSPRPKVIISYAVLFFPLITGFLLPPQTLGAAIAAKKGTVLTSSSSSAAHEGLQAARKEMNQAEYDQALERMEKEPVIHLKENVFEPYFTRISTEPQKYEGRKVKMSGFVYKEDGFADNQLALTRFLITHCVADAGSIGFLTELEDAPSIEQDTWLEVEGTIELTHYDGAEMPMLKIVSWKEIDEPKEPYVYPVYIKIM</sequence>
<feature type="domain" description="DUF1980" evidence="2">
    <location>
        <begin position="9"/>
        <end position="113"/>
    </location>
</feature>
<dbReference type="OrthoDB" id="9770408at2"/>
<evidence type="ECO:0000313" key="6">
    <source>
        <dbReference type="Proteomes" id="UP000186385"/>
    </source>
</evidence>
<evidence type="ECO:0000256" key="1">
    <source>
        <dbReference type="SAM" id="Phobius"/>
    </source>
</evidence>
<dbReference type="EMBL" id="FTLX01000005">
    <property type="protein sequence ID" value="SIR09340.1"/>
    <property type="molecule type" value="Genomic_DNA"/>
</dbReference>
<feature type="domain" description="DUF1980" evidence="3">
    <location>
        <begin position="132"/>
        <end position="267"/>
    </location>
</feature>
<dbReference type="InterPro" id="IPR048493">
    <property type="entry name" value="DUF1980_N"/>
</dbReference>
<dbReference type="Pfam" id="PF21537">
    <property type="entry name" value="DUF1980_C"/>
    <property type="match status" value="1"/>
</dbReference>
<dbReference type="PANTHER" id="PTHR40047:SF1">
    <property type="entry name" value="UPF0703 PROTEIN YCGQ"/>
    <property type="match status" value="1"/>
</dbReference>
<evidence type="ECO:0000259" key="2">
    <source>
        <dbReference type="Pfam" id="PF09323"/>
    </source>
</evidence>
<organism evidence="5 6">
    <name type="scientific">Domibacillus enclensis</name>
    <dbReference type="NCBI Taxonomy" id="1017273"/>
    <lineage>
        <taxon>Bacteria</taxon>
        <taxon>Bacillati</taxon>
        <taxon>Bacillota</taxon>
        <taxon>Bacilli</taxon>
        <taxon>Bacillales</taxon>
        <taxon>Bacillaceae</taxon>
        <taxon>Domibacillus</taxon>
    </lineage>
</organism>
<keyword evidence="1" id="KW-0472">Membrane</keyword>
<dbReference type="Proteomes" id="UP000215545">
    <property type="component" value="Unassembled WGS sequence"/>
</dbReference>
<evidence type="ECO:0000313" key="7">
    <source>
        <dbReference type="Proteomes" id="UP000215545"/>
    </source>
</evidence>
<dbReference type="EMBL" id="MWSK01000005">
    <property type="protein sequence ID" value="OXS77508.1"/>
    <property type="molecule type" value="Genomic_DNA"/>
</dbReference>
<gene>
    <name evidence="4" type="ORF">B1B05_11775</name>
    <name evidence="5" type="ORF">SAMN05443094_105144</name>
</gene>
<keyword evidence="7" id="KW-1185">Reference proteome</keyword>
<dbReference type="Pfam" id="PF09323">
    <property type="entry name" value="DUF1980"/>
    <property type="match status" value="1"/>
</dbReference>
<dbReference type="AlphaFoldDB" id="A0A1N6Y443"/>
<evidence type="ECO:0000259" key="3">
    <source>
        <dbReference type="Pfam" id="PF21537"/>
    </source>
</evidence>
<feature type="transmembrane region" description="Helical" evidence="1">
    <location>
        <begin position="81"/>
        <end position="98"/>
    </location>
</feature>
<dbReference type="PANTHER" id="PTHR40047">
    <property type="entry name" value="UPF0703 PROTEIN YCGQ"/>
    <property type="match status" value="1"/>
</dbReference>
<dbReference type="InterPro" id="IPR015402">
    <property type="entry name" value="DUF1980"/>
</dbReference>
<evidence type="ECO:0000313" key="5">
    <source>
        <dbReference type="EMBL" id="SIR09340.1"/>
    </source>
</evidence>
<protein>
    <submittedName>
        <fullName evidence="5">Putative membrane protein</fullName>
    </submittedName>
    <submittedName>
        <fullName evidence="4">TIGR03943 family protein</fullName>
    </submittedName>
</protein>
<name>A0A1N6Y443_9BACI</name>
<dbReference type="InterPro" id="IPR052955">
    <property type="entry name" value="UPF0703_membrane_permease"/>
</dbReference>